<protein>
    <submittedName>
        <fullName evidence="2">Uncharacterized protein</fullName>
    </submittedName>
</protein>
<organism evidence="2 3">
    <name type="scientific">Athelia psychrophila</name>
    <dbReference type="NCBI Taxonomy" id="1759441"/>
    <lineage>
        <taxon>Eukaryota</taxon>
        <taxon>Fungi</taxon>
        <taxon>Dikarya</taxon>
        <taxon>Basidiomycota</taxon>
        <taxon>Agaricomycotina</taxon>
        <taxon>Agaricomycetes</taxon>
        <taxon>Agaricomycetidae</taxon>
        <taxon>Atheliales</taxon>
        <taxon>Atheliaceae</taxon>
        <taxon>Athelia</taxon>
    </lineage>
</organism>
<evidence type="ECO:0000256" key="1">
    <source>
        <dbReference type="SAM" id="MobiDB-lite"/>
    </source>
</evidence>
<gene>
    <name evidence="2" type="ORF">FIBSPDRAFT_899897</name>
</gene>
<name>A0A165Z3V1_9AGAM</name>
<feature type="region of interest" description="Disordered" evidence="1">
    <location>
        <begin position="727"/>
        <end position="840"/>
    </location>
</feature>
<dbReference type="OrthoDB" id="3250313at2759"/>
<evidence type="ECO:0000313" key="3">
    <source>
        <dbReference type="Proteomes" id="UP000076532"/>
    </source>
</evidence>
<dbReference type="AlphaFoldDB" id="A0A165Z3V1"/>
<feature type="compositionally biased region" description="Low complexity" evidence="1">
    <location>
        <begin position="785"/>
        <end position="838"/>
    </location>
</feature>
<dbReference type="EMBL" id="KV417684">
    <property type="protein sequence ID" value="KZP10199.1"/>
    <property type="molecule type" value="Genomic_DNA"/>
</dbReference>
<proteinExistence type="predicted"/>
<accession>A0A165Z3V1</accession>
<keyword evidence="3" id="KW-1185">Reference proteome</keyword>
<feature type="compositionally biased region" description="Low complexity" evidence="1">
    <location>
        <begin position="727"/>
        <end position="740"/>
    </location>
</feature>
<feature type="compositionally biased region" description="Polar residues" evidence="1">
    <location>
        <begin position="744"/>
        <end position="784"/>
    </location>
</feature>
<reference evidence="2 3" key="1">
    <citation type="journal article" date="2016" name="Mol. Biol. Evol.">
        <title>Comparative Genomics of Early-Diverging Mushroom-Forming Fungi Provides Insights into the Origins of Lignocellulose Decay Capabilities.</title>
        <authorList>
            <person name="Nagy L.G."/>
            <person name="Riley R."/>
            <person name="Tritt A."/>
            <person name="Adam C."/>
            <person name="Daum C."/>
            <person name="Floudas D."/>
            <person name="Sun H."/>
            <person name="Yadav J.S."/>
            <person name="Pangilinan J."/>
            <person name="Larsson K.H."/>
            <person name="Matsuura K."/>
            <person name="Barry K."/>
            <person name="Labutti K."/>
            <person name="Kuo R."/>
            <person name="Ohm R.A."/>
            <person name="Bhattacharya S.S."/>
            <person name="Shirouzu T."/>
            <person name="Yoshinaga Y."/>
            <person name="Martin F.M."/>
            <person name="Grigoriev I.V."/>
            <person name="Hibbett D.S."/>
        </authorList>
    </citation>
    <scope>NUCLEOTIDE SEQUENCE [LARGE SCALE GENOMIC DNA]</scope>
    <source>
        <strain evidence="2 3">CBS 109695</strain>
    </source>
</reference>
<dbReference type="STRING" id="436010.A0A165Z3V1"/>
<dbReference type="Proteomes" id="UP000076532">
    <property type="component" value="Unassembled WGS sequence"/>
</dbReference>
<sequence>MGKKDTGLKKGAPHHFTGHKRTWLDSQSSKFHLARAAGLGEIAAFYDDVTRDFLVIFPNIKIPSIDDAIGDDSLVDQLPLNSLEQQPPAEELTQAQADANTKIFDTLRLKLQGWFRREHGETDTRKSASESVRADDHHKILFGGLLGTTVSKPRKKSPLQYYQATNKDRLAQVYASRLKEAQITWQNMPDAERERGKAPVPVVIRQKVAKDFWDAEMAEFRASITLDAEAEHRKALEDWTLGKRIPNTPQQWHEQLQNVSNYLQPIVNAVAEQMGSNVSLFIVGPIPGRNGNIEARSIHATFGGSEITWPLYDPDAVTQVEQRMDAFGRTTFTPEECRKRAYVDPLGATVKQGEAANRRSESAQIEPVEGRVNLPNAATMTIPVLVSPIIAAAAPPLPVVPIPLKAASLKAPPLPVVPILAALEALPPNACSPFRTLPGPVQNAPAAAVVIPESGTPFSELDKAVSTGSDEGWVEELAWGGKDTVNAEVASVFDPNLVQTAPTTTPGTATSLARPHISLSPRILSPLATNISANLRAPTMSRPTPVCASALARQPKFEGCPPMMITVYRWLTTNTQMWCDKWHEIVVSVVDFMTLSQFKDGSAAQFTHAHEDIRPHQVNDWIKTHRRLADVPIDDVRLFSADWWAWWTIIQPRDRLQLDGPHMLPPTLTMDWGPLRKSGRDGIILFVYTLRWWGVASAADSGWQAAALDFNTVLSCLLSGPVSVTSPPATTTPVSVNSPPAATTPISVNSPPATTTPVSVNSPPAATTPISVNSPPATTTPVSVNSPPAATTPVSATSPPATTTPVSATSPPATANPASVSSSPATVNPASVASPSATINPASVTLPPAVTTNHSVRRVQSNAVITARQTRALTAASRVLDKRTRPVASLSKPRWKGWVEIDAEGADVPDPGSSEKRRRLRNMALKKGERHYNTVYDTFIPANIPVTYDTLCKCNNRNIFSAGESIERDWADVRDAMPAGRAGVLLHVVDRAEEGSAASTSEAVEASLTYESID</sequence>
<evidence type="ECO:0000313" key="2">
    <source>
        <dbReference type="EMBL" id="KZP10199.1"/>
    </source>
</evidence>